<feature type="region of interest" description="Disordered" evidence="1">
    <location>
        <begin position="1"/>
        <end position="36"/>
    </location>
</feature>
<protein>
    <submittedName>
        <fullName evidence="2">Uncharacterized protein</fullName>
    </submittedName>
</protein>
<dbReference type="EMBL" id="JAIWQS010000004">
    <property type="protein sequence ID" value="KAJ8767789.1"/>
    <property type="molecule type" value="Genomic_DNA"/>
</dbReference>
<gene>
    <name evidence="2" type="ORF">K2173_020729</name>
</gene>
<organism evidence="2 3">
    <name type="scientific">Erythroxylum novogranatense</name>
    <dbReference type="NCBI Taxonomy" id="1862640"/>
    <lineage>
        <taxon>Eukaryota</taxon>
        <taxon>Viridiplantae</taxon>
        <taxon>Streptophyta</taxon>
        <taxon>Embryophyta</taxon>
        <taxon>Tracheophyta</taxon>
        <taxon>Spermatophyta</taxon>
        <taxon>Magnoliopsida</taxon>
        <taxon>eudicotyledons</taxon>
        <taxon>Gunneridae</taxon>
        <taxon>Pentapetalae</taxon>
        <taxon>rosids</taxon>
        <taxon>fabids</taxon>
        <taxon>Malpighiales</taxon>
        <taxon>Erythroxylaceae</taxon>
        <taxon>Erythroxylum</taxon>
    </lineage>
</organism>
<proteinExistence type="predicted"/>
<dbReference type="Proteomes" id="UP001159364">
    <property type="component" value="Linkage Group LG04"/>
</dbReference>
<reference evidence="2 3" key="1">
    <citation type="submission" date="2021-09" db="EMBL/GenBank/DDBJ databases">
        <title>Genomic insights and catalytic innovation underlie evolution of tropane alkaloids biosynthesis.</title>
        <authorList>
            <person name="Wang Y.-J."/>
            <person name="Tian T."/>
            <person name="Huang J.-P."/>
            <person name="Huang S.-X."/>
        </authorList>
    </citation>
    <scope>NUCLEOTIDE SEQUENCE [LARGE SCALE GENOMIC DNA]</scope>
    <source>
        <strain evidence="2">KIB-2018</strain>
        <tissue evidence="2">Leaf</tissue>
    </source>
</reference>
<sequence length="155" mass="16560">MIPLDIGGHQAKKGRMRKRDEEPPPPPSSYSQAVIGGPLATDAAKPVVWPEDQPVDIEEGDITPVIGEQGGIITLSSQLRSRLDKQWERAVVVKVLSCRGRMLQAKPDSRGGLALGGSRYAVLDQVTTGLEPGESSGASTQVRLEGLGQRVQVEV</sequence>
<keyword evidence="3" id="KW-1185">Reference proteome</keyword>
<accession>A0AAV8TPF6</accession>
<name>A0AAV8TPF6_9ROSI</name>
<evidence type="ECO:0000313" key="2">
    <source>
        <dbReference type="EMBL" id="KAJ8767789.1"/>
    </source>
</evidence>
<dbReference type="AlphaFoldDB" id="A0AAV8TPF6"/>
<evidence type="ECO:0000256" key="1">
    <source>
        <dbReference type="SAM" id="MobiDB-lite"/>
    </source>
</evidence>
<evidence type="ECO:0000313" key="3">
    <source>
        <dbReference type="Proteomes" id="UP001159364"/>
    </source>
</evidence>
<comment type="caution">
    <text evidence="2">The sequence shown here is derived from an EMBL/GenBank/DDBJ whole genome shotgun (WGS) entry which is preliminary data.</text>
</comment>